<keyword evidence="1" id="KW-0472">Membrane</keyword>
<evidence type="ECO:0000313" key="3">
    <source>
        <dbReference type="Proteomes" id="UP000265801"/>
    </source>
</evidence>
<dbReference type="Proteomes" id="UP000265801">
    <property type="component" value="Unassembled WGS sequence"/>
</dbReference>
<feature type="transmembrane region" description="Helical" evidence="1">
    <location>
        <begin position="6"/>
        <end position="22"/>
    </location>
</feature>
<evidence type="ECO:0000313" key="2">
    <source>
        <dbReference type="EMBL" id="RIW37276.1"/>
    </source>
</evidence>
<keyword evidence="1" id="KW-0812">Transmembrane</keyword>
<proteinExistence type="predicted"/>
<protein>
    <submittedName>
        <fullName evidence="2">DUF4181 domain-containing protein</fullName>
    </submittedName>
</protein>
<feature type="transmembrane region" description="Helical" evidence="1">
    <location>
        <begin position="43"/>
        <end position="59"/>
    </location>
</feature>
<accession>A0A3A1R5A1</accession>
<gene>
    <name evidence="2" type="ORF">D3H55_04330</name>
</gene>
<name>A0A3A1R5A1_9BACI</name>
<dbReference type="OrthoDB" id="2626526at2"/>
<dbReference type="InterPro" id="IPR025441">
    <property type="entry name" value="DUF4181"/>
</dbReference>
<organism evidence="2 3">
    <name type="scientific">Bacillus salacetis</name>
    <dbReference type="NCBI Taxonomy" id="2315464"/>
    <lineage>
        <taxon>Bacteria</taxon>
        <taxon>Bacillati</taxon>
        <taxon>Bacillota</taxon>
        <taxon>Bacilli</taxon>
        <taxon>Bacillales</taxon>
        <taxon>Bacillaceae</taxon>
        <taxon>Bacillus</taxon>
    </lineage>
</organism>
<keyword evidence="3" id="KW-1185">Reference proteome</keyword>
<dbReference type="RefSeq" id="WP_119545694.1">
    <property type="nucleotide sequence ID" value="NZ_QXIR01000004.1"/>
</dbReference>
<sequence length="123" mass="14297">MKFILFIIMVFAVFGILNKLLGKWLGKDERKIADTEGKMLDRWGRGALLLIFLFILTRVNDMPDANAVMGLYWLIFIILIFGFQSFMEWKYLKGSKEYIKTLIFLGLALSFLGLLYAFRSLLV</sequence>
<dbReference type="AlphaFoldDB" id="A0A3A1R5A1"/>
<feature type="transmembrane region" description="Helical" evidence="1">
    <location>
        <begin position="98"/>
        <end position="118"/>
    </location>
</feature>
<comment type="caution">
    <text evidence="2">The sequence shown here is derived from an EMBL/GenBank/DDBJ whole genome shotgun (WGS) entry which is preliminary data.</text>
</comment>
<reference evidence="2 3" key="1">
    <citation type="submission" date="2018-09" db="EMBL/GenBank/DDBJ databases">
        <title>Bacillus saliacetes sp. nov., isolated from Thai shrimp paste (Ka-pi).</title>
        <authorList>
            <person name="Daroonpunt R."/>
            <person name="Tanasupawat S."/>
            <person name="Yiamsombut S."/>
        </authorList>
    </citation>
    <scope>NUCLEOTIDE SEQUENCE [LARGE SCALE GENOMIC DNA]</scope>
    <source>
        <strain evidence="2 3">SKP7-4</strain>
    </source>
</reference>
<dbReference type="Pfam" id="PF13789">
    <property type="entry name" value="DUF4181"/>
    <property type="match status" value="1"/>
</dbReference>
<dbReference type="EMBL" id="QXIR01000004">
    <property type="protein sequence ID" value="RIW37276.1"/>
    <property type="molecule type" value="Genomic_DNA"/>
</dbReference>
<evidence type="ECO:0000256" key="1">
    <source>
        <dbReference type="SAM" id="Phobius"/>
    </source>
</evidence>
<feature type="transmembrane region" description="Helical" evidence="1">
    <location>
        <begin position="65"/>
        <end position="86"/>
    </location>
</feature>
<keyword evidence="1" id="KW-1133">Transmembrane helix</keyword>